<name>A0A8J2U9Z7_9GAMM</name>
<dbReference type="AlphaFoldDB" id="A0A8J2U9Z7"/>
<evidence type="ECO:0000313" key="2">
    <source>
        <dbReference type="Proteomes" id="UP000619743"/>
    </source>
</evidence>
<dbReference type="Proteomes" id="UP000619743">
    <property type="component" value="Unassembled WGS sequence"/>
</dbReference>
<protein>
    <submittedName>
        <fullName evidence="1">Uncharacterized protein</fullName>
    </submittedName>
</protein>
<dbReference type="EMBL" id="BMDX01000028">
    <property type="protein sequence ID" value="GGA89628.1"/>
    <property type="molecule type" value="Genomic_DNA"/>
</dbReference>
<evidence type="ECO:0000313" key="1">
    <source>
        <dbReference type="EMBL" id="GGA89628.1"/>
    </source>
</evidence>
<gene>
    <name evidence="1" type="ORF">GCM10011369_34780</name>
</gene>
<sequence>MAVSPATPLSFDGHLSLNGNSTGEDNRAVTGTLTAANDVIMLNLVPQGSMTSALAYVPKRGIRRDAIEAAQQIATRLSLSVEICLDGHIVASIAPTPPAGIRTFLTNSMFATASMKIHVLGLLRYTLRNK</sequence>
<keyword evidence="2" id="KW-1185">Reference proteome</keyword>
<organism evidence="1 2">
    <name type="scientific">Neiella marina</name>
    <dbReference type="NCBI Taxonomy" id="508461"/>
    <lineage>
        <taxon>Bacteria</taxon>
        <taxon>Pseudomonadati</taxon>
        <taxon>Pseudomonadota</taxon>
        <taxon>Gammaproteobacteria</taxon>
        <taxon>Alteromonadales</taxon>
        <taxon>Echinimonadaceae</taxon>
        <taxon>Neiella</taxon>
    </lineage>
</organism>
<proteinExistence type="predicted"/>
<accession>A0A8J2U9Z7</accession>
<comment type="caution">
    <text evidence="1">The sequence shown here is derived from an EMBL/GenBank/DDBJ whole genome shotgun (WGS) entry which is preliminary data.</text>
</comment>
<reference evidence="2" key="1">
    <citation type="journal article" date="2019" name="Int. J. Syst. Evol. Microbiol.">
        <title>The Global Catalogue of Microorganisms (GCM) 10K type strain sequencing project: providing services to taxonomists for standard genome sequencing and annotation.</title>
        <authorList>
            <consortium name="The Broad Institute Genomics Platform"/>
            <consortium name="The Broad Institute Genome Sequencing Center for Infectious Disease"/>
            <person name="Wu L."/>
            <person name="Ma J."/>
        </authorList>
    </citation>
    <scope>NUCLEOTIDE SEQUENCE [LARGE SCALE GENOMIC DNA]</scope>
    <source>
        <strain evidence="2">CGMCC 1.10130</strain>
    </source>
</reference>
<dbReference type="RefSeq" id="WP_087507481.1">
    <property type="nucleotide sequence ID" value="NZ_BMDX01000028.1"/>
</dbReference>